<dbReference type="PROSITE" id="PS51257">
    <property type="entry name" value="PROKAR_LIPOPROTEIN"/>
    <property type="match status" value="1"/>
</dbReference>
<dbReference type="InterPro" id="IPR019606">
    <property type="entry name" value="GerMN"/>
</dbReference>
<proteinExistence type="predicted"/>
<protein>
    <submittedName>
        <fullName evidence="2">Germination protein M</fullName>
    </submittedName>
</protein>
<feature type="domain" description="GerMN" evidence="1">
    <location>
        <begin position="213"/>
        <end position="299"/>
    </location>
</feature>
<dbReference type="OrthoDB" id="9809406at2"/>
<organism evidence="2 3">
    <name type="scientific">Butyrivibrio proteoclasticus</name>
    <dbReference type="NCBI Taxonomy" id="43305"/>
    <lineage>
        <taxon>Bacteria</taxon>
        <taxon>Bacillati</taxon>
        <taxon>Bacillota</taxon>
        <taxon>Clostridia</taxon>
        <taxon>Lachnospirales</taxon>
        <taxon>Lachnospiraceae</taxon>
        <taxon>Butyrivibrio</taxon>
    </lineage>
</organism>
<dbReference type="SMART" id="SM00909">
    <property type="entry name" value="Germane"/>
    <property type="match status" value="2"/>
</dbReference>
<dbReference type="AlphaFoldDB" id="A0A1I5R2Z9"/>
<name>A0A1I5R2Z9_9FIRM</name>
<evidence type="ECO:0000313" key="2">
    <source>
        <dbReference type="EMBL" id="SFP52882.1"/>
    </source>
</evidence>
<evidence type="ECO:0000313" key="3">
    <source>
        <dbReference type="Proteomes" id="UP000182624"/>
    </source>
</evidence>
<feature type="domain" description="GerMN" evidence="1">
    <location>
        <begin position="68"/>
        <end position="157"/>
    </location>
</feature>
<accession>A0A1I5R2Z9</accession>
<dbReference type="Proteomes" id="UP000182624">
    <property type="component" value="Unassembled WGS sequence"/>
</dbReference>
<gene>
    <name evidence="2" type="ORF">SAMN04487928_10395</name>
</gene>
<sequence length="315" mass="35544">MINNMNKRQMLYKRIMFACIGVMISILTVGCERKNHGDADDFMVYYVNSSETGIISESYEIQADMSDLEAVVNELITMLETMPDRLQYEAPIAGDIKLINYSLKDKLLTLNFDRKYNELGRTIEILDRAAIVRTFTQLEDVEYVTFQVEGTPLTDHSGNVIGNMSADTFIYNVGKEISTYEKIELKLYFANETGTKLVPVYRSVVYNSNISMERLAAEQVISGPNTDIAFPTVNRDSKIKSVNIKDGVCYIDFDSTFLTQTQSVSAEVALYSIVNTITEFSDVNKVVLSVNGETSFTFMDFAISGPYERNLDIVE</sequence>
<evidence type="ECO:0000259" key="1">
    <source>
        <dbReference type="SMART" id="SM00909"/>
    </source>
</evidence>
<keyword evidence="3" id="KW-1185">Reference proteome</keyword>
<dbReference type="EMBL" id="FOXO01000003">
    <property type="protein sequence ID" value="SFP52882.1"/>
    <property type="molecule type" value="Genomic_DNA"/>
</dbReference>
<dbReference type="Pfam" id="PF10646">
    <property type="entry name" value="Germane"/>
    <property type="match status" value="2"/>
</dbReference>
<reference evidence="3" key="1">
    <citation type="submission" date="2016-10" db="EMBL/GenBank/DDBJ databases">
        <authorList>
            <person name="Varghese N."/>
            <person name="Submissions S."/>
        </authorList>
    </citation>
    <scope>NUCLEOTIDE SEQUENCE [LARGE SCALE GENOMIC DNA]</scope>
    <source>
        <strain evidence="3">P18</strain>
    </source>
</reference>